<dbReference type="OrthoDB" id="5184768at2"/>
<dbReference type="Gene3D" id="3.40.50.2020">
    <property type="match status" value="1"/>
</dbReference>
<sequence>MTIATPTLHELVPRSDSTRLSELADDLAALWPTSPQDVDGWMSRPSILRRVAGELAARLAADTDRVVALGPGALVLGGAVSLSTGLPFCAVDDEGTVFGDHHAGETAGVISVDGNAEEPGWLSTLDVSRRLSVVHGGGSRIGGEVLISRLPLRRDTAASEPEGNDHD</sequence>
<accession>A0A542YA49</accession>
<reference evidence="1 2" key="1">
    <citation type="submission" date="2019-06" db="EMBL/GenBank/DDBJ databases">
        <title>Sequencing the genomes of 1000 actinobacteria strains.</title>
        <authorList>
            <person name="Klenk H.-P."/>
        </authorList>
    </citation>
    <scope>NUCLEOTIDE SEQUENCE [LARGE SCALE GENOMIC DNA]</scope>
    <source>
        <strain evidence="1 2">DSM 26477</strain>
    </source>
</reference>
<dbReference type="AlphaFoldDB" id="A0A542YA49"/>
<comment type="caution">
    <text evidence="1">The sequence shown here is derived from an EMBL/GenBank/DDBJ whole genome shotgun (WGS) entry which is preliminary data.</text>
</comment>
<dbReference type="RefSeq" id="WP_141881463.1">
    <property type="nucleotide sequence ID" value="NZ_VFOM01000003.1"/>
</dbReference>
<proteinExistence type="predicted"/>
<gene>
    <name evidence="1" type="ORF">FB562_2339</name>
</gene>
<protein>
    <submittedName>
        <fullName evidence="1">Uncharacterized protein</fullName>
    </submittedName>
</protein>
<evidence type="ECO:0000313" key="2">
    <source>
        <dbReference type="Proteomes" id="UP000317998"/>
    </source>
</evidence>
<evidence type="ECO:0000313" key="1">
    <source>
        <dbReference type="EMBL" id="TQL44932.1"/>
    </source>
</evidence>
<dbReference type="Proteomes" id="UP000317998">
    <property type="component" value="Unassembled WGS sequence"/>
</dbReference>
<keyword evidence="2" id="KW-1185">Reference proteome</keyword>
<name>A0A542YA49_9MICO</name>
<dbReference type="EMBL" id="VFOM01000003">
    <property type="protein sequence ID" value="TQL44932.1"/>
    <property type="molecule type" value="Genomic_DNA"/>
</dbReference>
<organism evidence="1 2">
    <name type="scientific">Homoserinimonas aerilata</name>
    <dbReference type="NCBI Taxonomy" id="1162970"/>
    <lineage>
        <taxon>Bacteria</taxon>
        <taxon>Bacillati</taxon>
        <taxon>Actinomycetota</taxon>
        <taxon>Actinomycetes</taxon>
        <taxon>Micrococcales</taxon>
        <taxon>Microbacteriaceae</taxon>
        <taxon>Homoserinimonas</taxon>
    </lineage>
</organism>
<dbReference type="InterPro" id="IPR029057">
    <property type="entry name" value="PRTase-like"/>
</dbReference>